<feature type="compositionally biased region" description="Basic and acidic residues" evidence="1">
    <location>
        <begin position="166"/>
        <end position="176"/>
    </location>
</feature>
<feature type="region of interest" description="Disordered" evidence="1">
    <location>
        <begin position="130"/>
        <end position="176"/>
    </location>
</feature>
<evidence type="ECO:0008006" key="4">
    <source>
        <dbReference type="Google" id="ProtNLM"/>
    </source>
</evidence>
<feature type="compositionally biased region" description="Low complexity" evidence="1">
    <location>
        <begin position="139"/>
        <end position="151"/>
    </location>
</feature>
<evidence type="ECO:0000313" key="2">
    <source>
        <dbReference type="EMBL" id="ETO02728.1"/>
    </source>
</evidence>
<gene>
    <name evidence="2" type="ORF">RFI_34685</name>
</gene>
<proteinExistence type="predicted"/>
<dbReference type="AlphaFoldDB" id="X6LL93"/>
<reference evidence="2 3" key="1">
    <citation type="journal article" date="2013" name="Curr. Biol.">
        <title>The Genome of the Foraminiferan Reticulomyxa filosa.</title>
        <authorList>
            <person name="Glockner G."/>
            <person name="Hulsmann N."/>
            <person name="Schleicher M."/>
            <person name="Noegel A.A."/>
            <person name="Eichinger L."/>
            <person name="Gallinger C."/>
            <person name="Pawlowski J."/>
            <person name="Sierra R."/>
            <person name="Euteneuer U."/>
            <person name="Pillet L."/>
            <person name="Moustafa A."/>
            <person name="Platzer M."/>
            <person name="Groth M."/>
            <person name="Szafranski K."/>
            <person name="Schliwa M."/>
        </authorList>
    </citation>
    <scope>NUCLEOTIDE SEQUENCE [LARGE SCALE GENOMIC DNA]</scope>
</reference>
<sequence length="176" mass="20628">NSASTQRLIDSVKTDIEQWLKDENLFVGYRKAKCELFDPFRSRPRRHFKQCKKCHRLNHDAKDCIKKKPICKFCGLSNHSSADCKHKNNPKKYRCVLCRGNHASDSIVCEVIRKIREKIGIKITRKEKAKLKSKKKVSYKAQNKEINNNQRNNKDKQQKNVGATLCKEKVQQRSKE</sequence>
<name>X6LL93_RETFI</name>
<feature type="non-terminal residue" evidence="2">
    <location>
        <position position="1"/>
    </location>
</feature>
<dbReference type="Proteomes" id="UP000023152">
    <property type="component" value="Unassembled WGS sequence"/>
</dbReference>
<evidence type="ECO:0000256" key="1">
    <source>
        <dbReference type="SAM" id="MobiDB-lite"/>
    </source>
</evidence>
<comment type="caution">
    <text evidence="2">The sequence shown here is derived from an EMBL/GenBank/DDBJ whole genome shotgun (WGS) entry which is preliminary data.</text>
</comment>
<evidence type="ECO:0000313" key="3">
    <source>
        <dbReference type="Proteomes" id="UP000023152"/>
    </source>
</evidence>
<dbReference type="EMBL" id="ASPP01035046">
    <property type="protein sequence ID" value="ETO02728.1"/>
    <property type="molecule type" value="Genomic_DNA"/>
</dbReference>
<organism evidence="2 3">
    <name type="scientific">Reticulomyxa filosa</name>
    <dbReference type="NCBI Taxonomy" id="46433"/>
    <lineage>
        <taxon>Eukaryota</taxon>
        <taxon>Sar</taxon>
        <taxon>Rhizaria</taxon>
        <taxon>Retaria</taxon>
        <taxon>Foraminifera</taxon>
        <taxon>Monothalamids</taxon>
        <taxon>Reticulomyxidae</taxon>
        <taxon>Reticulomyxa</taxon>
    </lineage>
</organism>
<protein>
    <recommendedName>
        <fullName evidence="4">CCHC-type domain-containing protein</fullName>
    </recommendedName>
</protein>
<accession>X6LL93</accession>
<keyword evidence="3" id="KW-1185">Reference proteome</keyword>
<dbReference type="OrthoDB" id="10022108at2759"/>